<protein>
    <submittedName>
        <fullName evidence="3">Uncharacterized protein</fullName>
    </submittedName>
</protein>
<evidence type="ECO:0000313" key="4">
    <source>
        <dbReference type="Proteomes" id="UP000823521"/>
    </source>
</evidence>
<sequence length="211" mass="21562">MFGIGRRKSQGALVRSELGESLGHLKRAANHAAYGVGATVGPRVQAARDSVSPTAARVRDTATTGWSSTMAALAPLAVAAAGGARQAGSAARKAKAKNMMMQNRKKQQAARKRRSMLRTGLLAAGAVAGVAGAMAVRRRRDQQQWEEYDPSRSLVGAREETDTIVVGTPDGPTVEGAGRQAAGQGGEPGAGAAVGGAQTDTIGTPSGNPRH</sequence>
<dbReference type="Proteomes" id="UP000823521">
    <property type="component" value="Unassembled WGS sequence"/>
</dbReference>
<reference evidence="3 4" key="1">
    <citation type="submission" date="2019-12" db="EMBL/GenBank/DDBJ databases">
        <title>Whole genome sequencing of endophytic Actinobacterium Micromonospora sp. MPMI6T.</title>
        <authorList>
            <person name="Evv R."/>
            <person name="Podile A.R."/>
        </authorList>
    </citation>
    <scope>NUCLEOTIDE SEQUENCE [LARGE SCALE GENOMIC DNA]</scope>
    <source>
        <strain evidence="3 4">MPMI6</strain>
    </source>
</reference>
<keyword evidence="2" id="KW-0812">Transmembrane</keyword>
<feature type="compositionally biased region" description="Polar residues" evidence="1">
    <location>
        <begin position="199"/>
        <end position="211"/>
    </location>
</feature>
<evidence type="ECO:0000256" key="2">
    <source>
        <dbReference type="SAM" id="Phobius"/>
    </source>
</evidence>
<evidence type="ECO:0000256" key="1">
    <source>
        <dbReference type="SAM" id="MobiDB-lite"/>
    </source>
</evidence>
<keyword evidence="2" id="KW-0472">Membrane</keyword>
<keyword evidence="4" id="KW-1185">Reference proteome</keyword>
<organism evidence="3 4">
    <name type="scientific">Micromonospora echinofusca</name>
    <dbReference type="NCBI Taxonomy" id="47858"/>
    <lineage>
        <taxon>Bacteria</taxon>
        <taxon>Bacillati</taxon>
        <taxon>Actinomycetota</taxon>
        <taxon>Actinomycetes</taxon>
        <taxon>Micromonosporales</taxon>
        <taxon>Micromonosporaceae</taxon>
        <taxon>Micromonospora</taxon>
    </lineage>
</organism>
<keyword evidence="2" id="KW-1133">Transmembrane helix</keyword>
<proteinExistence type="predicted"/>
<gene>
    <name evidence="3" type="ORF">GSF22_04665</name>
</gene>
<feature type="region of interest" description="Disordered" evidence="1">
    <location>
        <begin position="142"/>
        <end position="211"/>
    </location>
</feature>
<feature type="transmembrane region" description="Helical" evidence="2">
    <location>
        <begin position="115"/>
        <end position="136"/>
    </location>
</feature>
<accession>A0ABS3VLB2</accession>
<dbReference type="EMBL" id="WVUH01000020">
    <property type="protein sequence ID" value="MBO4205305.1"/>
    <property type="molecule type" value="Genomic_DNA"/>
</dbReference>
<comment type="caution">
    <text evidence="3">The sequence shown here is derived from an EMBL/GenBank/DDBJ whole genome shotgun (WGS) entry which is preliminary data.</text>
</comment>
<name>A0ABS3VLB2_MICEH</name>
<evidence type="ECO:0000313" key="3">
    <source>
        <dbReference type="EMBL" id="MBO4205305.1"/>
    </source>
</evidence>
<feature type="compositionally biased region" description="Gly residues" evidence="1">
    <location>
        <begin position="183"/>
        <end position="194"/>
    </location>
</feature>
<dbReference type="RefSeq" id="WP_208811490.1">
    <property type="nucleotide sequence ID" value="NZ_WVUH01000020.1"/>
</dbReference>